<evidence type="ECO:0000256" key="1">
    <source>
        <dbReference type="ARBA" id="ARBA00001974"/>
    </source>
</evidence>
<dbReference type="SUPFAM" id="SSF51905">
    <property type="entry name" value="FAD/NAD(P)-binding domain"/>
    <property type="match status" value="2"/>
</dbReference>
<keyword evidence="9" id="KW-1185">Reference proteome</keyword>
<dbReference type="Proteomes" id="UP001437256">
    <property type="component" value="Unassembled WGS sequence"/>
</dbReference>
<dbReference type="InterPro" id="IPR050775">
    <property type="entry name" value="FAD-binding_Monooxygenases"/>
</dbReference>
<proteinExistence type="inferred from homology"/>
<comment type="cofactor">
    <cofactor evidence="1">
        <name>FAD</name>
        <dbReference type="ChEBI" id="CHEBI:57692"/>
    </cofactor>
</comment>
<keyword evidence="6" id="KW-0560">Oxidoreductase</keyword>
<organism evidence="8 9">
    <name type="scientific">Marasmius tenuissimus</name>
    <dbReference type="NCBI Taxonomy" id="585030"/>
    <lineage>
        <taxon>Eukaryota</taxon>
        <taxon>Fungi</taxon>
        <taxon>Dikarya</taxon>
        <taxon>Basidiomycota</taxon>
        <taxon>Agaricomycotina</taxon>
        <taxon>Agaricomycetes</taxon>
        <taxon>Agaricomycetidae</taxon>
        <taxon>Agaricales</taxon>
        <taxon>Marasmiineae</taxon>
        <taxon>Marasmiaceae</taxon>
        <taxon>Marasmius</taxon>
    </lineage>
</organism>
<comment type="caution">
    <text evidence="8">The sequence shown here is derived from an EMBL/GenBank/DDBJ whole genome shotgun (WGS) entry which is preliminary data.</text>
</comment>
<keyword evidence="4" id="KW-0274">FAD</keyword>
<dbReference type="Gene3D" id="3.50.50.60">
    <property type="entry name" value="FAD/NAD(P)-binding domain"/>
    <property type="match status" value="2"/>
</dbReference>
<evidence type="ECO:0000256" key="6">
    <source>
        <dbReference type="ARBA" id="ARBA00023002"/>
    </source>
</evidence>
<dbReference type="InterPro" id="IPR036188">
    <property type="entry name" value="FAD/NAD-bd_sf"/>
</dbReference>
<gene>
    <name evidence="8" type="ORF">AAF712_014106</name>
</gene>
<evidence type="ECO:0000256" key="2">
    <source>
        <dbReference type="ARBA" id="ARBA00010139"/>
    </source>
</evidence>
<comment type="similarity">
    <text evidence="2">Belongs to the FAD-binding monooxygenase family.</text>
</comment>
<keyword evidence="5" id="KW-0521">NADP</keyword>
<evidence type="ECO:0000256" key="3">
    <source>
        <dbReference type="ARBA" id="ARBA00022630"/>
    </source>
</evidence>
<dbReference type="PANTHER" id="PTHR43098:SF3">
    <property type="entry name" value="L-ORNITHINE N(5)-MONOOXYGENASE-RELATED"/>
    <property type="match status" value="1"/>
</dbReference>
<dbReference type="PANTHER" id="PTHR43098">
    <property type="entry name" value="L-ORNITHINE N(5)-MONOOXYGENASE-RELATED"/>
    <property type="match status" value="1"/>
</dbReference>
<name>A0ABR2ZD80_9AGAR</name>
<protein>
    <submittedName>
        <fullName evidence="8">Uncharacterized protein</fullName>
    </submittedName>
</protein>
<sequence>MGKRVAIVGTGASGVQVIQEVSSGVSSLTVFQQTPDFCLPMRQSRLDVASQMAKKKSSLYGVIYRQRPQTTDGLVYTPFTREYGSLTPKERILHLEETWETGEFVATALFPNTITNQETNDAVYEFWKNKDNVELVDLNENPIAEFTTKGIVTGDGQEHEFDIIVLATGFDSVTGAITNMSIRGLDGKSVSEAWKNGVYNLGMTISGFPNMFFTYGLQAPTALTNGPSCVETQGNWIAECIHHMLKNKLATIEATKEAEQTWRDMHLDIQDKLLFKKARGWWNRGNIPGKTVEFLTFAGRLTVYLQTCKEKAKEGYEGFVLASKST</sequence>
<keyword evidence="3" id="KW-0285">Flavoprotein</keyword>
<evidence type="ECO:0000256" key="5">
    <source>
        <dbReference type="ARBA" id="ARBA00022857"/>
    </source>
</evidence>
<dbReference type="EMBL" id="JBBXMP010000245">
    <property type="protein sequence ID" value="KAL0059182.1"/>
    <property type="molecule type" value="Genomic_DNA"/>
</dbReference>
<evidence type="ECO:0000256" key="4">
    <source>
        <dbReference type="ARBA" id="ARBA00022827"/>
    </source>
</evidence>
<reference evidence="8 9" key="1">
    <citation type="submission" date="2024-05" db="EMBL/GenBank/DDBJ databases">
        <title>A draft genome resource for the thread blight pathogen Marasmius tenuissimus strain MS-2.</title>
        <authorList>
            <person name="Yulfo-Soto G.E."/>
            <person name="Baruah I.K."/>
            <person name="Amoako-Attah I."/>
            <person name="Bukari Y."/>
            <person name="Meinhardt L.W."/>
            <person name="Bailey B.A."/>
            <person name="Cohen S.P."/>
        </authorList>
    </citation>
    <scope>NUCLEOTIDE SEQUENCE [LARGE SCALE GENOMIC DNA]</scope>
    <source>
        <strain evidence="8 9">MS-2</strain>
    </source>
</reference>
<keyword evidence="7" id="KW-0503">Monooxygenase</keyword>
<evidence type="ECO:0000256" key="7">
    <source>
        <dbReference type="ARBA" id="ARBA00023033"/>
    </source>
</evidence>
<evidence type="ECO:0000313" key="8">
    <source>
        <dbReference type="EMBL" id="KAL0059182.1"/>
    </source>
</evidence>
<evidence type="ECO:0000313" key="9">
    <source>
        <dbReference type="Proteomes" id="UP001437256"/>
    </source>
</evidence>
<accession>A0ABR2ZD80</accession>